<dbReference type="STRING" id="1246581.A0A2H9TFU3"/>
<comment type="caution">
    <text evidence="3">The sequence shown here is derived from an EMBL/GenBank/DDBJ whole genome shotgun (WGS) entry which is preliminary data.</text>
</comment>
<reference evidence="3 4" key="1">
    <citation type="submission" date="2016-10" db="EMBL/GenBank/DDBJ databases">
        <title>The genome of Paramicrosporidium saccamoebae is the missing link in understanding Cryptomycota and Microsporidia evolution.</title>
        <authorList>
            <person name="Quandt C.A."/>
            <person name="Beaudet D."/>
            <person name="Corsaro D."/>
            <person name="Michel R."/>
            <person name="Corradi N."/>
            <person name="James T."/>
        </authorList>
    </citation>
    <scope>NUCLEOTIDE SEQUENCE [LARGE SCALE GENOMIC DNA]</scope>
    <source>
        <strain evidence="3 4">KSL3</strain>
    </source>
</reference>
<comment type="subcellular location">
    <subcellularLocation>
        <location evidence="1">Nucleus</location>
    </subcellularLocation>
</comment>
<keyword evidence="1" id="KW-0539">Nucleus</keyword>
<dbReference type="PROSITE" id="PS51136">
    <property type="entry name" value="WAC"/>
    <property type="match status" value="1"/>
</dbReference>
<dbReference type="Pfam" id="PF10537">
    <property type="entry name" value="WAC_Acf1_DNA_bd"/>
    <property type="match status" value="1"/>
</dbReference>
<dbReference type="PANTHER" id="PTHR32075">
    <property type="entry name" value="ISWI CHROMATIN-REMODELING COMPLEX SUBUNIT YPL216W-RELATED"/>
    <property type="match status" value="1"/>
</dbReference>
<dbReference type="EMBL" id="MTSL01000213">
    <property type="protein sequence ID" value="PJF16643.1"/>
    <property type="molecule type" value="Genomic_DNA"/>
</dbReference>
<name>A0A2H9TFU3_9FUNG</name>
<dbReference type="GO" id="GO:0031509">
    <property type="term" value="P:subtelomeric heterochromatin formation"/>
    <property type="evidence" value="ECO:0007669"/>
    <property type="project" value="TreeGrafter"/>
</dbReference>
<gene>
    <name evidence="3" type="ORF">PSACC_03550</name>
</gene>
<evidence type="ECO:0000259" key="2">
    <source>
        <dbReference type="PROSITE" id="PS51136"/>
    </source>
</evidence>
<dbReference type="Proteomes" id="UP000240830">
    <property type="component" value="Unassembled WGS sequence"/>
</dbReference>
<evidence type="ECO:0000313" key="3">
    <source>
        <dbReference type="EMBL" id="PJF16643.1"/>
    </source>
</evidence>
<dbReference type="InterPro" id="IPR013136">
    <property type="entry name" value="WSTF_Acf1_Cbp146"/>
</dbReference>
<dbReference type="OrthoDB" id="332390at2759"/>
<dbReference type="PANTHER" id="PTHR32075:SF6">
    <property type="entry name" value="ISWI CHROMATIN-REMODELING COMPLEX SUBUNIT YPL216W-RELATED"/>
    <property type="match status" value="1"/>
</dbReference>
<evidence type="ECO:0000313" key="4">
    <source>
        <dbReference type="Proteomes" id="UP000240830"/>
    </source>
</evidence>
<evidence type="ECO:0000256" key="1">
    <source>
        <dbReference type="PROSITE-ProRule" id="PRU00475"/>
    </source>
</evidence>
<dbReference type="GO" id="GO:0005634">
    <property type="term" value="C:nucleus"/>
    <property type="evidence" value="ECO:0007669"/>
    <property type="project" value="UniProtKB-SubCell"/>
</dbReference>
<proteinExistence type="predicted"/>
<protein>
    <recommendedName>
        <fullName evidence="2">WAC domain-containing protein</fullName>
    </recommendedName>
</protein>
<dbReference type="AlphaFoldDB" id="A0A2H9TFU3"/>
<organism evidence="3 4">
    <name type="scientific">Paramicrosporidium saccamoebae</name>
    <dbReference type="NCBI Taxonomy" id="1246581"/>
    <lineage>
        <taxon>Eukaryota</taxon>
        <taxon>Fungi</taxon>
        <taxon>Fungi incertae sedis</taxon>
        <taxon>Cryptomycota</taxon>
        <taxon>Cryptomycota incertae sedis</taxon>
        <taxon>Paramicrosporidium</taxon>
    </lineage>
</organism>
<keyword evidence="4" id="KW-1185">Reference proteome</keyword>
<accession>A0A2H9TFU3</accession>
<dbReference type="GO" id="GO:0000781">
    <property type="term" value="C:chromosome, telomeric region"/>
    <property type="evidence" value="ECO:0007669"/>
    <property type="project" value="GOC"/>
</dbReference>
<feature type="domain" description="WAC" evidence="2">
    <location>
        <begin position="28"/>
        <end position="123"/>
    </location>
</feature>
<sequence length="172" mass="19234">MPILRRSVALSLAALTHKNPANPSTEGDEVYLVSTTGEYFYSYDQPVWTCRLTGHTGLTYGEAGESEIAAQKSLELFPEWWKLYTLTAIHCSTEPIEALTTRIGNYYRDHLALNEPVRLPFDEVLYEGVVSVAPKFEEEDTSPAPYRISINQGEMIITGACKGPEDVQYDPP</sequence>